<keyword evidence="2" id="KW-1133">Transmembrane helix</keyword>
<accession>A0ABU2M360</accession>
<evidence type="ECO:0000256" key="1">
    <source>
        <dbReference type="SAM" id="MobiDB-lite"/>
    </source>
</evidence>
<protein>
    <recommendedName>
        <fullName evidence="5">Secreted protein</fullName>
    </recommendedName>
</protein>
<comment type="caution">
    <text evidence="3">The sequence shown here is derived from an EMBL/GenBank/DDBJ whole genome shotgun (WGS) entry which is preliminary data.</text>
</comment>
<gene>
    <name evidence="3" type="ORF">RM479_01515</name>
</gene>
<dbReference type="Proteomes" id="UP001183390">
    <property type="component" value="Unassembled WGS sequence"/>
</dbReference>
<dbReference type="EMBL" id="JAVREP010000001">
    <property type="protein sequence ID" value="MDT0327079.1"/>
    <property type="molecule type" value="Genomic_DNA"/>
</dbReference>
<sequence>MRVTTKLGLYALGLVVVFAAMFGVGSWVGPVLPAQQDHVEETTGGGDHPGPRDADHDGEEHDG</sequence>
<feature type="transmembrane region" description="Helical" evidence="2">
    <location>
        <begin position="7"/>
        <end position="28"/>
    </location>
</feature>
<keyword evidence="2" id="KW-0812">Transmembrane</keyword>
<feature type="compositionally biased region" description="Basic and acidic residues" evidence="1">
    <location>
        <begin position="49"/>
        <end position="63"/>
    </location>
</feature>
<evidence type="ECO:0000313" key="4">
    <source>
        <dbReference type="Proteomes" id="UP001183390"/>
    </source>
</evidence>
<dbReference type="RefSeq" id="WP_311509876.1">
    <property type="nucleotide sequence ID" value="NZ_JAVREP010000001.1"/>
</dbReference>
<evidence type="ECO:0000313" key="3">
    <source>
        <dbReference type="EMBL" id="MDT0327079.1"/>
    </source>
</evidence>
<evidence type="ECO:0008006" key="5">
    <source>
        <dbReference type="Google" id="ProtNLM"/>
    </source>
</evidence>
<keyword evidence="4" id="KW-1185">Reference proteome</keyword>
<organism evidence="3 4">
    <name type="scientific">Nocardiopsis lambiniae</name>
    <dbReference type="NCBI Taxonomy" id="3075539"/>
    <lineage>
        <taxon>Bacteria</taxon>
        <taxon>Bacillati</taxon>
        <taxon>Actinomycetota</taxon>
        <taxon>Actinomycetes</taxon>
        <taxon>Streptosporangiales</taxon>
        <taxon>Nocardiopsidaceae</taxon>
        <taxon>Nocardiopsis</taxon>
    </lineage>
</organism>
<name>A0ABU2M360_9ACTN</name>
<proteinExistence type="predicted"/>
<keyword evidence="2" id="KW-0472">Membrane</keyword>
<feature type="region of interest" description="Disordered" evidence="1">
    <location>
        <begin position="35"/>
        <end position="63"/>
    </location>
</feature>
<evidence type="ECO:0000256" key="2">
    <source>
        <dbReference type="SAM" id="Phobius"/>
    </source>
</evidence>
<reference evidence="4" key="1">
    <citation type="submission" date="2023-07" db="EMBL/GenBank/DDBJ databases">
        <title>30 novel species of actinomycetes from the DSMZ collection.</title>
        <authorList>
            <person name="Nouioui I."/>
        </authorList>
    </citation>
    <scope>NUCLEOTIDE SEQUENCE [LARGE SCALE GENOMIC DNA]</scope>
    <source>
        <strain evidence="4">DSM 44743</strain>
    </source>
</reference>